<evidence type="ECO:0000313" key="2">
    <source>
        <dbReference type="EMBL" id="KAG8391175.1"/>
    </source>
</evidence>
<evidence type="ECO:0000256" key="1">
    <source>
        <dbReference type="SAM" id="Phobius"/>
    </source>
</evidence>
<dbReference type="Proteomes" id="UP000826271">
    <property type="component" value="Unassembled WGS sequence"/>
</dbReference>
<accession>A0AAV6YBS2</accession>
<comment type="caution">
    <text evidence="2">The sequence shown here is derived from an EMBL/GenBank/DDBJ whole genome shotgun (WGS) entry which is preliminary data.</text>
</comment>
<keyword evidence="1" id="KW-1133">Transmembrane helix</keyword>
<feature type="transmembrane region" description="Helical" evidence="1">
    <location>
        <begin position="101"/>
        <end position="125"/>
    </location>
</feature>
<keyword evidence="1" id="KW-0812">Transmembrane</keyword>
<reference evidence="2" key="1">
    <citation type="submission" date="2019-10" db="EMBL/GenBank/DDBJ databases">
        <authorList>
            <person name="Zhang R."/>
            <person name="Pan Y."/>
            <person name="Wang J."/>
            <person name="Ma R."/>
            <person name="Yu S."/>
        </authorList>
    </citation>
    <scope>NUCLEOTIDE SEQUENCE</scope>
    <source>
        <strain evidence="2">LA-IB0</strain>
        <tissue evidence="2">Leaf</tissue>
    </source>
</reference>
<proteinExistence type="predicted"/>
<name>A0AAV6YBS2_9LAMI</name>
<sequence>MLVGNLAKVIEENNNYLVENETKNKLKDTECPRNEELDSSQKISNVFGKMKRCVWEKFLTCMTYCASEEKCGRRSAYGRTKLAEEKNEEVSHFHNFYARKVVHMLIETLHLLQYLAFIILFYFALPFHGNHFCP</sequence>
<keyword evidence="1" id="KW-0472">Membrane</keyword>
<dbReference type="AlphaFoldDB" id="A0AAV6YBS2"/>
<protein>
    <submittedName>
        <fullName evidence="2">Uncharacterized protein</fullName>
    </submittedName>
</protein>
<gene>
    <name evidence="2" type="ORF">BUALT_Bualt01G0160400</name>
</gene>
<keyword evidence="3" id="KW-1185">Reference proteome</keyword>
<organism evidence="2 3">
    <name type="scientific">Buddleja alternifolia</name>
    <dbReference type="NCBI Taxonomy" id="168488"/>
    <lineage>
        <taxon>Eukaryota</taxon>
        <taxon>Viridiplantae</taxon>
        <taxon>Streptophyta</taxon>
        <taxon>Embryophyta</taxon>
        <taxon>Tracheophyta</taxon>
        <taxon>Spermatophyta</taxon>
        <taxon>Magnoliopsida</taxon>
        <taxon>eudicotyledons</taxon>
        <taxon>Gunneridae</taxon>
        <taxon>Pentapetalae</taxon>
        <taxon>asterids</taxon>
        <taxon>lamiids</taxon>
        <taxon>Lamiales</taxon>
        <taxon>Scrophulariaceae</taxon>
        <taxon>Buddlejeae</taxon>
        <taxon>Buddleja</taxon>
    </lineage>
</organism>
<evidence type="ECO:0000313" key="3">
    <source>
        <dbReference type="Proteomes" id="UP000826271"/>
    </source>
</evidence>
<dbReference type="EMBL" id="WHWC01000001">
    <property type="protein sequence ID" value="KAG8391175.1"/>
    <property type="molecule type" value="Genomic_DNA"/>
</dbReference>